<evidence type="ECO:0000256" key="1">
    <source>
        <dbReference type="SAM" id="MobiDB-lite"/>
    </source>
</evidence>
<dbReference type="VEuPathDB" id="FungiDB:BTJ68_10033"/>
<feature type="compositionally biased region" description="Gly residues" evidence="1">
    <location>
        <begin position="116"/>
        <end position="126"/>
    </location>
</feature>
<dbReference type="EMBL" id="QWIN01001075">
    <property type="protein sequence ID" value="RMY44189.1"/>
    <property type="molecule type" value="Genomic_DNA"/>
</dbReference>
<feature type="transmembrane region" description="Helical" evidence="2">
    <location>
        <begin position="177"/>
        <end position="202"/>
    </location>
</feature>
<reference evidence="4 5" key="1">
    <citation type="journal article" date="2018" name="BMC Genomics">
        <title>Genomic evidence for intraspecific hybridization in a clonal and extremely halotolerant yeast.</title>
        <authorList>
            <person name="Gostincar C."/>
            <person name="Stajich J.E."/>
            <person name="Zupancic J."/>
            <person name="Zalar P."/>
            <person name="Gunde-Cimerman N."/>
        </authorList>
    </citation>
    <scope>NUCLEOTIDE SEQUENCE [LARGE SCALE GENOMIC DNA]</scope>
    <source>
        <strain evidence="4 5">EXF-151</strain>
    </source>
</reference>
<evidence type="ECO:0000313" key="5">
    <source>
        <dbReference type="Proteomes" id="UP000270230"/>
    </source>
</evidence>
<feature type="transmembrane region" description="Helical" evidence="2">
    <location>
        <begin position="289"/>
        <end position="307"/>
    </location>
</feature>
<evidence type="ECO:0000259" key="3">
    <source>
        <dbReference type="Pfam" id="PF24866"/>
    </source>
</evidence>
<dbReference type="OrthoDB" id="5425547at2759"/>
<dbReference type="Pfam" id="PF24866">
    <property type="entry name" value="DUF7732"/>
    <property type="match status" value="1"/>
</dbReference>
<evidence type="ECO:0000256" key="2">
    <source>
        <dbReference type="SAM" id="Phobius"/>
    </source>
</evidence>
<dbReference type="PANTHER" id="PTHR42091">
    <property type="entry name" value="CONSERVED GLYCINE-RICH PROTEIN (AFU_ORTHOLOGUE AFUA_7G02440)"/>
    <property type="match status" value="1"/>
</dbReference>
<accession>A0A3M7BWL5</accession>
<gene>
    <name evidence="4" type="ORF">D0865_10725</name>
</gene>
<keyword evidence="2" id="KW-0472">Membrane</keyword>
<feature type="region of interest" description="Disordered" evidence="1">
    <location>
        <begin position="114"/>
        <end position="146"/>
    </location>
</feature>
<comment type="caution">
    <text evidence="4">The sequence shown here is derived from an EMBL/GenBank/DDBJ whole genome shotgun (WGS) entry which is preliminary data.</text>
</comment>
<dbReference type="PANTHER" id="PTHR42091:SF1">
    <property type="entry name" value="CONSERVED GLYCINE-RICH PROTEIN (AFU_ORTHOLOGUE AFUA_7G02440)"/>
    <property type="match status" value="1"/>
</dbReference>
<evidence type="ECO:0000313" key="4">
    <source>
        <dbReference type="EMBL" id="RMY44189.1"/>
    </source>
</evidence>
<feature type="compositionally biased region" description="Gly residues" evidence="1">
    <location>
        <begin position="136"/>
        <end position="145"/>
    </location>
</feature>
<keyword evidence="2" id="KW-1133">Transmembrane helix</keyword>
<feature type="transmembrane region" description="Helical" evidence="2">
    <location>
        <begin position="81"/>
        <end position="100"/>
    </location>
</feature>
<name>A0A3M7BWL5_HORWE</name>
<dbReference type="Proteomes" id="UP000270230">
    <property type="component" value="Unassembled WGS sequence"/>
</dbReference>
<dbReference type="AlphaFoldDB" id="A0A3M7BWL5"/>
<keyword evidence="2" id="KW-0812">Transmembrane</keyword>
<feature type="domain" description="DUF7732" evidence="3">
    <location>
        <begin position="158"/>
        <end position="274"/>
    </location>
</feature>
<organism evidence="4 5">
    <name type="scientific">Hortaea werneckii</name>
    <name type="common">Black yeast</name>
    <name type="synonym">Cladosporium werneckii</name>
    <dbReference type="NCBI Taxonomy" id="91943"/>
    <lineage>
        <taxon>Eukaryota</taxon>
        <taxon>Fungi</taxon>
        <taxon>Dikarya</taxon>
        <taxon>Ascomycota</taxon>
        <taxon>Pezizomycotina</taxon>
        <taxon>Dothideomycetes</taxon>
        <taxon>Dothideomycetidae</taxon>
        <taxon>Mycosphaerellales</taxon>
        <taxon>Teratosphaeriaceae</taxon>
        <taxon>Hortaea</taxon>
    </lineage>
</organism>
<dbReference type="InterPro" id="IPR056634">
    <property type="entry name" value="DUF7732"/>
</dbReference>
<proteinExistence type="predicted"/>
<sequence>MQSLPRTCKGRLLDISIKKLLESVGPPNDVHDNSSYPCVHERNYLYHHQRHSGQLSNEIFLLHQPAIFQDSAHDMKISQSVFWLLAFVTTIHALALPASFDDFASSARELYKRKGGGGGVSSGGRGSSSSSSGSRGSSGGGGRVAGSGIRPTYGGGRYYGGGAVTPYKSGASTPGGIAPYVLAGGALAFFPGVWLYGAYAYAYPHYYTYRNETTGNNETHPVRCLCSRYAECGCEDRNETDYINSVANNQSVSRVVEQNGTDTLFINGTLPNGTEETATSAAPAFKQGLAEMSGLWVVVAGVVYTMWFM</sequence>
<protein>
    <recommendedName>
        <fullName evidence="3">DUF7732 domain-containing protein</fullName>
    </recommendedName>
</protein>